<gene>
    <name evidence="2" type="ORF">Scep_025727</name>
</gene>
<feature type="compositionally biased region" description="Polar residues" evidence="1">
    <location>
        <begin position="15"/>
        <end position="24"/>
    </location>
</feature>
<reference evidence="2 3" key="1">
    <citation type="submission" date="2024-01" db="EMBL/GenBank/DDBJ databases">
        <title>Genome assemblies of Stephania.</title>
        <authorList>
            <person name="Yang L."/>
        </authorList>
    </citation>
    <scope>NUCLEOTIDE SEQUENCE [LARGE SCALE GENOMIC DNA]</scope>
    <source>
        <strain evidence="2">JXDWG</strain>
        <tissue evidence="2">Leaf</tissue>
    </source>
</reference>
<evidence type="ECO:0000313" key="3">
    <source>
        <dbReference type="Proteomes" id="UP001419268"/>
    </source>
</evidence>
<keyword evidence="3" id="KW-1185">Reference proteome</keyword>
<dbReference type="AlphaFoldDB" id="A0AAP0HMK0"/>
<accession>A0AAP0HMK0</accession>
<protein>
    <submittedName>
        <fullName evidence="2">Uncharacterized protein</fullName>
    </submittedName>
</protein>
<comment type="caution">
    <text evidence="2">The sequence shown here is derived from an EMBL/GenBank/DDBJ whole genome shotgun (WGS) entry which is preliminary data.</text>
</comment>
<evidence type="ECO:0000256" key="1">
    <source>
        <dbReference type="SAM" id="MobiDB-lite"/>
    </source>
</evidence>
<sequence length="103" mass="11565">MLHVCPSPPHDPASNRASSTSLTMAPTDRPRYRSDIPRSFSHHRATLLAARSSSNNASYLQQTIEQVDSIKPRHTHNISLSPDSFRMKAKYRISMGFRVISTS</sequence>
<organism evidence="2 3">
    <name type="scientific">Stephania cephalantha</name>
    <dbReference type="NCBI Taxonomy" id="152367"/>
    <lineage>
        <taxon>Eukaryota</taxon>
        <taxon>Viridiplantae</taxon>
        <taxon>Streptophyta</taxon>
        <taxon>Embryophyta</taxon>
        <taxon>Tracheophyta</taxon>
        <taxon>Spermatophyta</taxon>
        <taxon>Magnoliopsida</taxon>
        <taxon>Ranunculales</taxon>
        <taxon>Menispermaceae</taxon>
        <taxon>Menispermoideae</taxon>
        <taxon>Cissampelideae</taxon>
        <taxon>Stephania</taxon>
    </lineage>
</organism>
<dbReference type="Proteomes" id="UP001419268">
    <property type="component" value="Unassembled WGS sequence"/>
</dbReference>
<name>A0AAP0HMK0_9MAGN</name>
<evidence type="ECO:0000313" key="2">
    <source>
        <dbReference type="EMBL" id="KAK9094258.1"/>
    </source>
</evidence>
<dbReference type="EMBL" id="JBBNAG010000011">
    <property type="protein sequence ID" value="KAK9094258.1"/>
    <property type="molecule type" value="Genomic_DNA"/>
</dbReference>
<proteinExistence type="predicted"/>
<feature type="region of interest" description="Disordered" evidence="1">
    <location>
        <begin position="1"/>
        <end position="38"/>
    </location>
</feature>
<feature type="compositionally biased region" description="Pro residues" evidence="1">
    <location>
        <begin position="1"/>
        <end position="11"/>
    </location>
</feature>